<dbReference type="PANTHER" id="PTHR13504">
    <property type="entry name" value="FIDO DOMAIN-CONTAINING PROTEIN DDB_G0283145"/>
    <property type="match status" value="1"/>
</dbReference>
<gene>
    <name evidence="4" type="ORF">DXB93_19850</name>
</gene>
<dbReference type="PANTHER" id="PTHR13504:SF38">
    <property type="entry name" value="FIDO DOMAIN-CONTAINING PROTEIN"/>
    <property type="match status" value="1"/>
</dbReference>
<evidence type="ECO:0000256" key="2">
    <source>
        <dbReference type="PIRSR" id="PIRSR640198-2"/>
    </source>
</evidence>
<dbReference type="Pfam" id="PF02661">
    <property type="entry name" value="Fic"/>
    <property type="match status" value="1"/>
</dbReference>
<proteinExistence type="predicted"/>
<dbReference type="Proteomes" id="UP000261032">
    <property type="component" value="Unassembled WGS sequence"/>
</dbReference>
<dbReference type="PROSITE" id="PS51459">
    <property type="entry name" value="FIDO"/>
    <property type="match status" value="1"/>
</dbReference>
<evidence type="ECO:0000256" key="1">
    <source>
        <dbReference type="PIRSR" id="PIRSR640198-1"/>
    </source>
</evidence>
<dbReference type="InterPro" id="IPR036597">
    <property type="entry name" value="Fido-like_dom_sf"/>
</dbReference>
<feature type="domain" description="Fido" evidence="3">
    <location>
        <begin position="92"/>
        <end position="242"/>
    </location>
</feature>
<evidence type="ECO:0000259" key="3">
    <source>
        <dbReference type="PROSITE" id="PS51459"/>
    </source>
</evidence>
<dbReference type="GO" id="GO:0005524">
    <property type="term" value="F:ATP binding"/>
    <property type="evidence" value="ECO:0007669"/>
    <property type="project" value="UniProtKB-KW"/>
</dbReference>
<dbReference type="InterPro" id="IPR003812">
    <property type="entry name" value="Fido"/>
</dbReference>
<evidence type="ECO:0000313" key="4">
    <source>
        <dbReference type="EMBL" id="RGD73661.1"/>
    </source>
</evidence>
<dbReference type="InterPro" id="IPR040198">
    <property type="entry name" value="Fido_containing"/>
</dbReference>
<keyword evidence="2" id="KW-0547">Nucleotide-binding</keyword>
<dbReference type="EMBL" id="QUSL01000125">
    <property type="protein sequence ID" value="RGD73661.1"/>
    <property type="molecule type" value="Genomic_DNA"/>
</dbReference>
<dbReference type="AlphaFoldDB" id="A0A3E3DWM8"/>
<feature type="active site" evidence="1">
    <location>
        <position position="175"/>
    </location>
</feature>
<keyword evidence="2" id="KW-0067">ATP-binding</keyword>
<dbReference type="Gene3D" id="1.10.3290.10">
    <property type="entry name" value="Fido-like domain"/>
    <property type="match status" value="1"/>
</dbReference>
<comment type="caution">
    <text evidence="4">The sequence shown here is derived from an EMBL/GenBank/DDBJ whole genome shotgun (WGS) entry which is preliminary data.</text>
</comment>
<dbReference type="SUPFAM" id="SSF140931">
    <property type="entry name" value="Fic-like"/>
    <property type="match status" value="1"/>
</dbReference>
<protein>
    <submittedName>
        <fullName evidence="4">Fic family protein</fullName>
    </submittedName>
</protein>
<accession>A0A3E3DWM8</accession>
<sequence>MTDIEKLKKELIEQKQSKFPGNIYHVSQVLFAYNSNKIEGSRLTEEQTEMIFETNSFFPDKDDEVVRVDDITETVNHFKLFDFILDHIDDRLNKDMIIEMNKILKKGTSDESNPRYNVGGFKIHPNVIGLVNVIKTSKPDEVERDIDVLIEEYNRLGKVTLEDIVDFHLRFERIHPFGDGNGRVGRAIMFKECLKNNIVPFIILDRDKPYYLRGLKEYDRDRTYLFETCLNEQDIYTDLCKQLLNLDFNITVDNEQDEDMEL</sequence>
<evidence type="ECO:0000313" key="5">
    <source>
        <dbReference type="Proteomes" id="UP000261032"/>
    </source>
</evidence>
<reference evidence="4 5" key="1">
    <citation type="submission" date="2018-08" db="EMBL/GenBank/DDBJ databases">
        <title>A genome reference for cultivated species of the human gut microbiota.</title>
        <authorList>
            <person name="Zou Y."/>
            <person name="Xue W."/>
            <person name="Luo G."/>
        </authorList>
    </citation>
    <scope>NUCLEOTIDE SEQUENCE [LARGE SCALE GENOMIC DNA]</scope>
    <source>
        <strain evidence="4 5">OM06-4</strain>
    </source>
</reference>
<dbReference type="RefSeq" id="WP_117582822.1">
    <property type="nucleotide sequence ID" value="NZ_QUSL01000125.1"/>
</dbReference>
<name>A0A3E3DWM8_9FIRM</name>
<organism evidence="4 5">
    <name type="scientific">Thomasclavelia ramosa</name>
    <dbReference type="NCBI Taxonomy" id="1547"/>
    <lineage>
        <taxon>Bacteria</taxon>
        <taxon>Bacillati</taxon>
        <taxon>Bacillota</taxon>
        <taxon>Erysipelotrichia</taxon>
        <taxon>Erysipelotrichales</taxon>
        <taxon>Coprobacillaceae</taxon>
        <taxon>Thomasclavelia</taxon>
    </lineage>
</organism>
<feature type="binding site" evidence="2">
    <location>
        <begin position="179"/>
        <end position="186"/>
    </location>
    <ligand>
        <name>ATP</name>
        <dbReference type="ChEBI" id="CHEBI:30616"/>
    </ligand>
</feature>